<protein>
    <submittedName>
        <fullName evidence="1">Glycosyltransferase involved in cell wall bisynthesis</fullName>
    </submittedName>
</protein>
<name>A0A1I5BNY1_9FLAO</name>
<evidence type="ECO:0000313" key="1">
    <source>
        <dbReference type="EMBL" id="SFN76494.1"/>
    </source>
</evidence>
<dbReference type="AlphaFoldDB" id="A0A1I5BNY1"/>
<gene>
    <name evidence="1" type="ORF">SAMN05660413_02471</name>
</gene>
<sequence length="398" mass="46893">MKNLVIIPFHDFKKAIAEGFRTRDTHIYENFINNESLDKVIIINRPTSLIERILKKKKVLTLKNDVIYQNEYCYIQQLKENVYIIDFFVFDVMEVITKRHSWLPYIYSRNDIIEKVNNALHFLNVQTFSVYMSSPFSVRLGNEINPGYKILDAVDNFSKYENWKFFRNEIHSLYELAKKDYDKIYVNSEDTFNYLKNNCKASLQLVPNGVDSSKFQGSFSRPKDLPQGKIIVGYAGKMQRMFNAGLLAKVAELNPQVDFVLLGVFLDKSWKRKYWNNNLSRFSNIHYLGDKKYTDLPAYYRNFDICMIPYFIEKQHGGDPIKFYEYMACNKPIVSTDIGNIAKYHNNENIIISPNEEEFITGLQRLLSNIYKNKISHEIPIEMEWKTISSQMLDDVFV</sequence>
<dbReference type="STRING" id="287099.SAMN05660413_02471"/>
<dbReference type="GO" id="GO:0016740">
    <property type="term" value="F:transferase activity"/>
    <property type="evidence" value="ECO:0007669"/>
    <property type="project" value="UniProtKB-KW"/>
</dbReference>
<dbReference type="RefSeq" id="WP_093410172.1">
    <property type="nucleotide sequence ID" value="NZ_FOVL01000016.1"/>
</dbReference>
<dbReference type="Gene3D" id="3.40.50.2000">
    <property type="entry name" value="Glycogen Phosphorylase B"/>
    <property type="match status" value="1"/>
</dbReference>
<proteinExistence type="predicted"/>
<keyword evidence="1" id="KW-0808">Transferase</keyword>
<keyword evidence="2" id="KW-1185">Reference proteome</keyword>
<dbReference type="EMBL" id="FOVL01000016">
    <property type="protein sequence ID" value="SFN76494.1"/>
    <property type="molecule type" value="Genomic_DNA"/>
</dbReference>
<organism evidence="1 2">
    <name type="scientific">Salegentibacter flavus</name>
    <dbReference type="NCBI Taxonomy" id="287099"/>
    <lineage>
        <taxon>Bacteria</taxon>
        <taxon>Pseudomonadati</taxon>
        <taxon>Bacteroidota</taxon>
        <taxon>Flavobacteriia</taxon>
        <taxon>Flavobacteriales</taxon>
        <taxon>Flavobacteriaceae</taxon>
        <taxon>Salegentibacter</taxon>
    </lineage>
</organism>
<dbReference type="SUPFAM" id="SSF53756">
    <property type="entry name" value="UDP-Glycosyltransferase/glycogen phosphorylase"/>
    <property type="match status" value="1"/>
</dbReference>
<dbReference type="PANTHER" id="PTHR12526">
    <property type="entry name" value="GLYCOSYLTRANSFERASE"/>
    <property type="match status" value="1"/>
</dbReference>
<reference evidence="1 2" key="1">
    <citation type="submission" date="2016-10" db="EMBL/GenBank/DDBJ databases">
        <authorList>
            <person name="de Groot N.N."/>
        </authorList>
    </citation>
    <scope>NUCLEOTIDE SEQUENCE [LARGE SCALE GENOMIC DNA]</scope>
    <source>
        <strain evidence="1 2">DSM 17794</strain>
    </source>
</reference>
<evidence type="ECO:0000313" key="2">
    <source>
        <dbReference type="Proteomes" id="UP000199153"/>
    </source>
</evidence>
<dbReference type="Pfam" id="PF13692">
    <property type="entry name" value="Glyco_trans_1_4"/>
    <property type="match status" value="1"/>
</dbReference>
<dbReference type="Proteomes" id="UP000199153">
    <property type="component" value="Unassembled WGS sequence"/>
</dbReference>
<dbReference type="OrthoDB" id="9816564at2"/>
<accession>A0A1I5BNY1</accession>